<dbReference type="AlphaFoldDB" id="A0A1H3R2Z7"/>
<feature type="transmembrane region" description="Helical" evidence="1">
    <location>
        <begin position="50"/>
        <end position="73"/>
    </location>
</feature>
<protein>
    <submittedName>
        <fullName evidence="2">Uncharacterized protein</fullName>
    </submittedName>
</protein>
<dbReference type="RefSeq" id="WP_092645559.1">
    <property type="nucleotide sequence ID" value="NZ_FNPX01000007.1"/>
</dbReference>
<dbReference type="Proteomes" id="UP000198914">
    <property type="component" value="Unassembled WGS sequence"/>
</dbReference>
<dbReference type="OrthoDB" id="7067875at2"/>
<sequence length="315" mass="35641">MSRRSALLLVVLCLAGLSFALTPDRLATVGIMDTALTSDNPLIRRSALKLFLFFRISLLVLSIFLIALSLAVTRIEASDWFKRRIHEGSSFPKAYVRHQRTLWNCSSLVALCSLTSAILYISLGNGFGRQTLPLINAEDGVIEWMSALILLATSLIAIRVSSGMPNKNYRRMHIFLAVLFFIMFGEEISWGQRVFGFSTPEQLARINVQGETNLHNSFGYIFDHLFILCFFFWGCVVPLLYWFEPIWRWYQSRIGLPFPSVGLGLAMLGVTLFQEQITDTLFGVVSGLHVPEIRELLSALCFMLLMLESKRLSAR</sequence>
<accession>A0A1H3R2Z7</accession>
<feature type="transmembrane region" description="Helical" evidence="1">
    <location>
        <begin position="221"/>
        <end position="242"/>
    </location>
</feature>
<reference evidence="3" key="1">
    <citation type="submission" date="2016-10" db="EMBL/GenBank/DDBJ databases">
        <authorList>
            <person name="Varghese N."/>
            <person name="Submissions S."/>
        </authorList>
    </citation>
    <scope>NUCLEOTIDE SEQUENCE [LARGE SCALE GENOMIC DNA]</scope>
    <source>
        <strain evidence="3">DSM 100420</strain>
    </source>
</reference>
<feature type="transmembrane region" description="Helical" evidence="1">
    <location>
        <begin position="141"/>
        <end position="160"/>
    </location>
</feature>
<keyword evidence="1" id="KW-1133">Transmembrane helix</keyword>
<keyword evidence="3" id="KW-1185">Reference proteome</keyword>
<gene>
    <name evidence="2" type="ORF">SAMN05444004_107137</name>
</gene>
<evidence type="ECO:0000313" key="3">
    <source>
        <dbReference type="Proteomes" id="UP000198914"/>
    </source>
</evidence>
<feature type="transmembrane region" description="Helical" evidence="1">
    <location>
        <begin position="254"/>
        <end position="273"/>
    </location>
</feature>
<evidence type="ECO:0000313" key="2">
    <source>
        <dbReference type="EMBL" id="SDZ20174.1"/>
    </source>
</evidence>
<feature type="transmembrane region" description="Helical" evidence="1">
    <location>
        <begin position="101"/>
        <end position="121"/>
    </location>
</feature>
<organism evidence="2 3">
    <name type="scientific">Jannaschia faecimaris</name>
    <dbReference type="NCBI Taxonomy" id="1244108"/>
    <lineage>
        <taxon>Bacteria</taxon>
        <taxon>Pseudomonadati</taxon>
        <taxon>Pseudomonadota</taxon>
        <taxon>Alphaproteobacteria</taxon>
        <taxon>Rhodobacterales</taxon>
        <taxon>Roseobacteraceae</taxon>
        <taxon>Jannaschia</taxon>
    </lineage>
</organism>
<proteinExistence type="predicted"/>
<keyword evidence="1" id="KW-0812">Transmembrane</keyword>
<feature type="transmembrane region" description="Helical" evidence="1">
    <location>
        <begin position="172"/>
        <end position="190"/>
    </location>
</feature>
<name>A0A1H3R2Z7_9RHOB</name>
<evidence type="ECO:0000256" key="1">
    <source>
        <dbReference type="SAM" id="Phobius"/>
    </source>
</evidence>
<keyword evidence="1" id="KW-0472">Membrane</keyword>
<dbReference type="EMBL" id="FNPX01000007">
    <property type="protein sequence ID" value="SDZ20174.1"/>
    <property type="molecule type" value="Genomic_DNA"/>
</dbReference>